<dbReference type="PROSITE" id="PS00086">
    <property type="entry name" value="CYTOCHROME_P450"/>
    <property type="match status" value="1"/>
</dbReference>
<dbReference type="InterPro" id="IPR001128">
    <property type="entry name" value="Cyt_P450"/>
</dbReference>
<dbReference type="PRINTS" id="PR00359">
    <property type="entry name" value="BP450"/>
</dbReference>
<keyword evidence="6 7" id="KW-0503">Monooxygenase</keyword>
<organism evidence="8">
    <name type="scientific">uncultured Nocardioides sp</name>
    <dbReference type="NCBI Taxonomy" id="198441"/>
    <lineage>
        <taxon>Bacteria</taxon>
        <taxon>Bacillati</taxon>
        <taxon>Actinomycetota</taxon>
        <taxon>Actinomycetes</taxon>
        <taxon>Propionibacteriales</taxon>
        <taxon>Nocardioidaceae</taxon>
        <taxon>Nocardioides</taxon>
        <taxon>environmental samples</taxon>
    </lineage>
</organism>
<keyword evidence="5 7" id="KW-0408">Iron</keyword>
<evidence type="ECO:0000256" key="7">
    <source>
        <dbReference type="RuleBase" id="RU000461"/>
    </source>
</evidence>
<dbReference type="InterPro" id="IPR002397">
    <property type="entry name" value="Cyt_P450_B"/>
</dbReference>
<proteinExistence type="inferred from homology"/>
<dbReference type="InterPro" id="IPR036396">
    <property type="entry name" value="Cyt_P450_sf"/>
</dbReference>
<dbReference type="PANTHER" id="PTHR46696:SF1">
    <property type="entry name" value="CYTOCHROME P450 YJIB-RELATED"/>
    <property type="match status" value="1"/>
</dbReference>
<evidence type="ECO:0000256" key="6">
    <source>
        <dbReference type="ARBA" id="ARBA00023033"/>
    </source>
</evidence>
<dbReference type="GO" id="GO:0016705">
    <property type="term" value="F:oxidoreductase activity, acting on paired donors, with incorporation or reduction of molecular oxygen"/>
    <property type="evidence" value="ECO:0007669"/>
    <property type="project" value="InterPro"/>
</dbReference>
<keyword evidence="4 7" id="KW-0560">Oxidoreductase</keyword>
<gene>
    <name evidence="8" type="ORF">AVDCRST_MAG32-1002</name>
</gene>
<name>A0A6J4N097_9ACTN</name>
<keyword evidence="2 7" id="KW-0349">Heme</keyword>
<evidence type="ECO:0000313" key="8">
    <source>
        <dbReference type="EMBL" id="CAA9374097.1"/>
    </source>
</evidence>
<dbReference type="GO" id="GO:0004497">
    <property type="term" value="F:monooxygenase activity"/>
    <property type="evidence" value="ECO:0007669"/>
    <property type="project" value="UniProtKB-KW"/>
</dbReference>
<sequence>MAHRSGVRSTGCVTTTTMARVRRTAMRWAVRRIDVQPDLTSLERLPAEGRFVLQRDGVDPVPALDEARTADGIVHVTRMLGLDVWLVTGHDAARTVLADKDGFGNDVRHLLGGRPRSAAEQVGGLGMTDDPEHGRLRRVLTPEFTRRRLARLEEPIERVVAEALDDMERHGPVVDLVERFAFEVPFRVICDLLGLPEVDRVAFRGLGTARFDMRAGGRGSFGAAAASRTFLIAAVGRERARGAVGEGLIASLLREHGDDLDDVELGGLADGLFLGGYETSASMLSLGTYVLLRDPASYALLRTGDGAVVDGVVEELLRYVCPVQVAFPRFARRDLLVGSARVKEGDVVMVSLTGANRDPQAAAGSFDPRPGRSPGHVAFGHGAHRCLGAELARMELRAALTGLATRFPALALAVGPEELRFSELSAVHGVEALPVRLHEASPGS</sequence>
<accession>A0A6J4N097</accession>
<dbReference type="GO" id="GO:0005506">
    <property type="term" value="F:iron ion binding"/>
    <property type="evidence" value="ECO:0007669"/>
    <property type="project" value="InterPro"/>
</dbReference>
<dbReference type="Gene3D" id="1.10.630.10">
    <property type="entry name" value="Cytochrome P450"/>
    <property type="match status" value="1"/>
</dbReference>
<dbReference type="Pfam" id="PF00067">
    <property type="entry name" value="p450"/>
    <property type="match status" value="1"/>
</dbReference>
<keyword evidence="3 7" id="KW-0479">Metal-binding</keyword>
<evidence type="ECO:0000256" key="4">
    <source>
        <dbReference type="ARBA" id="ARBA00023002"/>
    </source>
</evidence>
<dbReference type="AlphaFoldDB" id="A0A6J4N097"/>
<comment type="similarity">
    <text evidence="1 7">Belongs to the cytochrome P450 family.</text>
</comment>
<evidence type="ECO:0000256" key="3">
    <source>
        <dbReference type="ARBA" id="ARBA00022723"/>
    </source>
</evidence>
<reference evidence="8" key="1">
    <citation type="submission" date="2020-02" db="EMBL/GenBank/DDBJ databases">
        <authorList>
            <person name="Meier V. D."/>
        </authorList>
    </citation>
    <scope>NUCLEOTIDE SEQUENCE</scope>
    <source>
        <strain evidence="8">AVDCRST_MAG32</strain>
    </source>
</reference>
<dbReference type="GO" id="GO:0020037">
    <property type="term" value="F:heme binding"/>
    <property type="evidence" value="ECO:0007669"/>
    <property type="project" value="InterPro"/>
</dbReference>
<dbReference type="InterPro" id="IPR017972">
    <property type="entry name" value="Cyt_P450_CS"/>
</dbReference>
<dbReference type="PRINTS" id="PR00385">
    <property type="entry name" value="P450"/>
</dbReference>
<protein>
    <submittedName>
        <fullName evidence="8">Cytochrome P450 hydroxylase</fullName>
    </submittedName>
</protein>
<dbReference type="PANTHER" id="PTHR46696">
    <property type="entry name" value="P450, PUTATIVE (EUROFUNG)-RELATED"/>
    <property type="match status" value="1"/>
</dbReference>
<evidence type="ECO:0000256" key="1">
    <source>
        <dbReference type="ARBA" id="ARBA00010617"/>
    </source>
</evidence>
<dbReference type="SUPFAM" id="SSF48264">
    <property type="entry name" value="Cytochrome P450"/>
    <property type="match status" value="1"/>
</dbReference>
<dbReference type="EMBL" id="CADCUM010000045">
    <property type="protein sequence ID" value="CAA9374097.1"/>
    <property type="molecule type" value="Genomic_DNA"/>
</dbReference>
<evidence type="ECO:0000256" key="5">
    <source>
        <dbReference type="ARBA" id="ARBA00023004"/>
    </source>
</evidence>
<dbReference type="FunFam" id="1.10.630.10:FF:000018">
    <property type="entry name" value="Cytochrome P450 monooxygenase"/>
    <property type="match status" value="1"/>
</dbReference>
<evidence type="ECO:0000256" key="2">
    <source>
        <dbReference type="ARBA" id="ARBA00022617"/>
    </source>
</evidence>